<accession>A0A521D5G7</accession>
<organism evidence="1 2">
    <name type="scientific">Saccharicrinis carchari</name>
    <dbReference type="NCBI Taxonomy" id="1168039"/>
    <lineage>
        <taxon>Bacteria</taxon>
        <taxon>Pseudomonadati</taxon>
        <taxon>Bacteroidota</taxon>
        <taxon>Bacteroidia</taxon>
        <taxon>Marinilabiliales</taxon>
        <taxon>Marinilabiliaceae</taxon>
        <taxon>Saccharicrinis</taxon>
    </lineage>
</organism>
<name>A0A521D5G7_SACCC</name>
<dbReference type="Proteomes" id="UP000319040">
    <property type="component" value="Unassembled WGS sequence"/>
</dbReference>
<reference evidence="1 2" key="1">
    <citation type="submission" date="2017-05" db="EMBL/GenBank/DDBJ databases">
        <authorList>
            <person name="Varghese N."/>
            <person name="Submissions S."/>
        </authorList>
    </citation>
    <scope>NUCLEOTIDE SEQUENCE [LARGE SCALE GENOMIC DNA]</scope>
    <source>
        <strain evidence="1 2">DSM 27040</strain>
    </source>
</reference>
<sequence>MILCEFSDKETFLYSLRLKAVFNTVNCFWTNYIWR</sequence>
<keyword evidence="2" id="KW-1185">Reference proteome</keyword>
<protein>
    <submittedName>
        <fullName evidence="1">Uncharacterized protein</fullName>
    </submittedName>
</protein>
<gene>
    <name evidence="1" type="ORF">SAMN06265379_104158</name>
</gene>
<dbReference type="EMBL" id="FXTB01000004">
    <property type="protein sequence ID" value="SMO66130.1"/>
    <property type="molecule type" value="Genomic_DNA"/>
</dbReference>
<evidence type="ECO:0000313" key="2">
    <source>
        <dbReference type="Proteomes" id="UP000319040"/>
    </source>
</evidence>
<proteinExistence type="predicted"/>
<dbReference type="AlphaFoldDB" id="A0A521D5G7"/>
<evidence type="ECO:0000313" key="1">
    <source>
        <dbReference type="EMBL" id="SMO66130.1"/>
    </source>
</evidence>